<feature type="region of interest" description="Disordered" evidence="5">
    <location>
        <begin position="201"/>
        <end position="237"/>
    </location>
</feature>
<dbReference type="GO" id="GO:0000981">
    <property type="term" value="F:DNA-binding transcription factor activity, RNA polymerase II-specific"/>
    <property type="evidence" value="ECO:0007669"/>
    <property type="project" value="InterPro"/>
</dbReference>
<evidence type="ECO:0000256" key="1">
    <source>
        <dbReference type="ARBA" id="ARBA00023015"/>
    </source>
</evidence>
<dbReference type="Gene3D" id="4.10.240.10">
    <property type="entry name" value="Zn(2)-C6 fungal-type DNA-binding domain"/>
    <property type="match status" value="1"/>
</dbReference>
<feature type="compositionally biased region" description="Basic and acidic residues" evidence="5">
    <location>
        <begin position="477"/>
        <end position="489"/>
    </location>
</feature>
<keyword evidence="3" id="KW-0804">Transcription</keyword>
<feature type="compositionally biased region" description="Polar residues" evidence="5">
    <location>
        <begin position="33"/>
        <end position="50"/>
    </location>
</feature>
<proteinExistence type="predicted"/>
<feature type="domain" description="Zn(2)-C6 fungal-type" evidence="6">
    <location>
        <begin position="239"/>
        <end position="273"/>
    </location>
</feature>
<dbReference type="GO" id="GO:0008270">
    <property type="term" value="F:zinc ion binding"/>
    <property type="evidence" value="ECO:0007669"/>
    <property type="project" value="InterPro"/>
</dbReference>
<evidence type="ECO:0000256" key="5">
    <source>
        <dbReference type="SAM" id="MobiDB-lite"/>
    </source>
</evidence>
<evidence type="ECO:0000313" key="8">
    <source>
        <dbReference type="Proteomes" id="UP001309876"/>
    </source>
</evidence>
<feature type="region of interest" description="Disordered" evidence="5">
    <location>
        <begin position="362"/>
        <end position="506"/>
    </location>
</feature>
<feature type="compositionally biased region" description="Polar residues" evidence="5">
    <location>
        <begin position="363"/>
        <end position="389"/>
    </location>
</feature>
<dbReference type="SUPFAM" id="SSF57701">
    <property type="entry name" value="Zn2/Cys6 DNA-binding domain"/>
    <property type="match status" value="1"/>
</dbReference>
<feature type="region of interest" description="Disordered" evidence="5">
    <location>
        <begin position="19"/>
        <end position="72"/>
    </location>
</feature>
<dbReference type="InterPro" id="IPR036864">
    <property type="entry name" value="Zn2-C6_fun-type_DNA-bd_sf"/>
</dbReference>
<reference evidence="7 8" key="1">
    <citation type="submission" date="2023-08" db="EMBL/GenBank/DDBJ databases">
        <title>Black Yeasts Isolated from many extreme environments.</title>
        <authorList>
            <person name="Coleine C."/>
            <person name="Stajich J.E."/>
            <person name="Selbmann L."/>
        </authorList>
    </citation>
    <scope>NUCLEOTIDE SEQUENCE [LARGE SCALE GENOMIC DNA]</scope>
    <source>
        <strain evidence="7 8">CCFEE 5910</strain>
    </source>
</reference>
<dbReference type="GO" id="GO:0003677">
    <property type="term" value="F:DNA binding"/>
    <property type="evidence" value="ECO:0007669"/>
    <property type="project" value="UniProtKB-KW"/>
</dbReference>
<comment type="caution">
    <text evidence="7">The sequence shown here is derived from an EMBL/GenBank/DDBJ whole genome shotgun (WGS) entry which is preliminary data.</text>
</comment>
<dbReference type="InterPro" id="IPR001138">
    <property type="entry name" value="Zn2Cys6_DnaBD"/>
</dbReference>
<dbReference type="CDD" id="cd00067">
    <property type="entry name" value="GAL4"/>
    <property type="match status" value="1"/>
</dbReference>
<keyword evidence="1" id="KW-0805">Transcription regulation</keyword>
<organism evidence="7 8">
    <name type="scientific">Lithohypha guttulata</name>
    <dbReference type="NCBI Taxonomy" id="1690604"/>
    <lineage>
        <taxon>Eukaryota</taxon>
        <taxon>Fungi</taxon>
        <taxon>Dikarya</taxon>
        <taxon>Ascomycota</taxon>
        <taxon>Pezizomycotina</taxon>
        <taxon>Eurotiomycetes</taxon>
        <taxon>Chaetothyriomycetidae</taxon>
        <taxon>Chaetothyriales</taxon>
        <taxon>Trichomeriaceae</taxon>
        <taxon>Lithohypha</taxon>
    </lineage>
</organism>
<dbReference type="Pfam" id="PF00172">
    <property type="entry name" value="Zn_clus"/>
    <property type="match status" value="1"/>
</dbReference>
<feature type="region of interest" description="Disordered" evidence="5">
    <location>
        <begin position="129"/>
        <end position="151"/>
    </location>
</feature>
<evidence type="ECO:0000256" key="2">
    <source>
        <dbReference type="ARBA" id="ARBA00023125"/>
    </source>
</evidence>
<keyword evidence="4" id="KW-0539">Nucleus</keyword>
<dbReference type="PROSITE" id="PS50048">
    <property type="entry name" value="ZN2_CY6_FUNGAL_2"/>
    <property type="match status" value="1"/>
</dbReference>
<sequence length="558" mass="61894">MTEKADFFEALKMLNLANVPTEAPRSRHPKNGPVSSQTTSTHRPAGNASQPVHAMIPPLRPDEITAPTLGTTSTEHRKYPLTLWPSTAPMTGFKNLDAVLPPVRQLPFMISEHNSTSSAKQNALATTSIPKLAGQPPQKLPPPSPKTDKCEVRARSNYIQEHEATDISHDQQNTGLLSSEVLDRSKADDIDTQVLFSKLEARRSRSSKKKQDYAAPPSKKTHPQPGVTPPPQSKGRNFRCDHCRTKKQKCDKLPDDVEGRCRPCLDTNRECTYKLVSELKSFSQTNTTTGNVVLSSKSKDTSSQAVQLKRVLRSNKALLSQTHSSLLEKDAQVKSFIAPTEAGTVIKRSTESHDTTLRKRIRTTGQKSATTAAKISQPSKTTGRRQQVLKTSKKSAKPKPTSRITLPFHPYSDGTTTTEDTDDLDRPTRSRVPLAETPNPRVHHAVIRSDCPTYSDLSEPQHEQDNNAQVANQQLSSEEHHSAIEDLSRPTKNPHNSRPNSRNPSCDMALSAFTKLEENARTEGYVTMLRHAIQSDKFLQVCKDLDKIWQAQIATSKI</sequence>
<gene>
    <name evidence="7" type="ORF">LTR05_005156</name>
</gene>
<dbReference type="Proteomes" id="UP001309876">
    <property type="component" value="Unassembled WGS sequence"/>
</dbReference>
<feature type="compositionally biased region" description="Polar residues" evidence="5">
    <location>
        <begin position="466"/>
        <end position="476"/>
    </location>
</feature>
<protein>
    <recommendedName>
        <fullName evidence="6">Zn(2)-C6 fungal-type domain-containing protein</fullName>
    </recommendedName>
</protein>
<evidence type="ECO:0000256" key="4">
    <source>
        <dbReference type="ARBA" id="ARBA00023242"/>
    </source>
</evidence>
<evidence type="ECO:0000256" key="3">
    <source>
        <dbReference type="ARBA" id="ARBA00023163"/>
    </source>
</evidence>
<name>A0AAN7SZS1_9EURO</name>
<dbReference type="AlphaFoldDB" id="A0AAN7SZS1"/>
<keyword evidence="8" id="KW-1185">Reference proteome</keyword>
<feature type="compositionally biased region" description="Low complexity" evidence="5">
    <location>
        <begin position="493"/>
        <end position="505"/>
    </location>
</feature>
<keyword evidence="2" id="KW-0238">DNA-binding</keyword>
<evidence type="ECO:0000313" key="7">
    <source>
        <dbReference type="EMBL" id="KAK5085867.1"/>
    </source>
</evidence>
<accession>A0AAN7SZS1</accession>
<dbReference type="SMART" id="SM00066">
    <property type="entry name" value="GAL4"/>
    <property type="match status" value="1"/>
</dbReference>
<dbReference type="EMBL" id="JAVRRJ010000004">
    <property type="protein sequence ID" value="KAK5085867.1"/>
    <property type="molecule type" value="Genomic_DNA"/>
</dbReference>
<evidence type="ECO:0000259" key="6">
    <source>
        <dbReference type="PROSITE" id="PS50048"/>
    </source>
</evidence>